<gene>
    <name evidence="1" type="ORF">FHS03_001269</name>
</gene>
<dbReference type="AlphaFoldDB" id="A0A7W5FTJ4"/>
<proteinExistence type="predicted"/>
<sequence length="268" mass="28802">MLRFPSESLTVVLGRAQVGGLRLRRGAPQLLETLHGDADTAATFTAALELLERWLCANDVRGRRIRLILADSHARYALLPPSAIPLRAAEDAALLGARFGELYGEMAEWQMQAEAQRHGQSRLACAMPAALAQGARALCAQNGCRLLSLQPYFIACWNRWRGRVDGQEGVLAVQAGEELVLAGFGRQGWRSIRASLCEPTPQTLADAIHREKIQHGLAPDLPVWLHAAIHRPDLAQLGQALMPMRPDGGLAASGACLSQAMALAGSGA</sequence>
<accession>A0A7W5FTJ4</accession>
<dbReference type="Proteomes" id="UP000541535">
    <property type="component" value="Unassembled WGS sequence"/>
</dbReference>
<keyword evidence="2" id="KW-1185">Reference proteome</keyword>
<reference evidence="1 2" key="1">
    <citation type="submission" date="2020-08" db="EMBL/GenBank/DDBJ databases">
        <title>Genomic Encyclopedia of Type Strains, Phase III (KMG-III): the genomes of soil and plant-associated and newly described type strains.</title>
        <authorList>
            <person name="Whitman W."/>
        </authorList>
    </citation>
    <scope>NUCLEOTIDE SEQUENCE [LARGE SCALE GENOMIC DNA]</scope>
    <source>
        <strain evidence="1 2">CECT 8897</strain>
    </source>
</reference>
<evidence type="ECO:0000313" key="2">
    <source>
        <dbReference type="Proteomes" id="UP000541535"/>
    </source>
</evidence>
<organism evidence="1 2">
    <name type="scientific">Pseudoduganella violacea</name>
    <dbReference type="NCBI Taxonomy" id="1715466"/>
    <lineage>
        <taxon>Bacteria</taxon>
        <taxon>Pseudomonadati</taxon>
        <taxon>Pseudomonadota</taxon>
        <taxon>Betaproteobacteria</taxon>
        <taxon>Burkholderiales</taxon>
        <taxon>Oxalobacteraceae</taxon>
        <taxon>Telluria group</taxon>
        <taxon>Pseudoduganella</taxon>
    </lineage>
</organism>
<name>A0A7W5FTJ4_9BURK</name>
<evidence type="ECO:0000313" key="1">
    <source>
        <dbReference type="EMBL" id="MBB3118238.1"/>
    </source>
</evidence>
<protein>
    <submittedName>
        <fullName evidence="1">Uncharacterized protein</fullName>
    </submittedName>
</protein>
<dbReference type="RefSeq" id="WP_183440182.1">
    <property type="nucleotide sequence ID" value="NZ_JACHXD010000003.1"/>
</dbReference>
<dbReference type="EMBL" id="JACHXD010000003">
    <property type="protein sequence ID" value="MBB3118238.1"/>
    <property type="molecule type" value="Genomic_DNA"/>
</dbReference>
<comment type="caution">
    <text evidence="1">The sequence shown here is derived from an EMBL/GenBank/DDBJ whole genome shotgun (WGS) entry which is preliminary data.</text>
</comment>